<dbReference type="CDD" id="cd14689">
    <property type="entry name" value="bZIP_CREB3"/>
    <property type="match status" value="1"/>
</dbReference>
<dbReference type="InterPro" id="IPR004827">
    <property type="entry name" value="bZIP"/>
</dbReference>
<evidence type="ECO:0000256" key="1">
    <source>
        <dbReference type="ARBA" id="ARBA00004648"/>
    </source>
</evidence>
<dbReference type="EMBL" id="VWPP01001707">
    <property type="protein sequence ID" value="NXE85691.1"/>
    <property type="molecule type" value="Genomic_DNA"/>
</dbReference>
<evidence type="ECO:0000313" key="19">
    <source>
        <dbReference type="Proteomes" id="UP000525205"/>
    </source>
</evidence>
<dbReference type="GO" id="GO:0000981">
    <property type="term" value="F:DNA-binding transcription factor activity, RNA polymerase II-specific"/>
    <property type="evidence" value="ECO:0007669"/>
    <property type="project" value="TreeGrafter"/>
</dbReference>
<name>A0A7K8Q221_COCCO</name>
<proteinExistence type="inferred from homology"/>
<dbReference type="PANTHER" id="PTHR45996">
    <property type="entry name" value="AGAP001464-PB"/>
    <property type="match status" value="1"/>
</dbReference>
<comment type="subcellular location">
    <subcellularLocation>
        <location evidence="1">Endoplasmic reticulum membrane</location>
        <topology evidence="1">Single-pass type II membrane protein</topology>
    </subcellularLocation>
</comment>
<keyword evidence="13" id="KW-0325">Glycoprotein</keyword>
<keyword evidence="4" id="KW-0812">Transmembrane</keyword>
<evidence type="ECO:0000256" key="5">
    <source>
        <dbReference type="ARBA" id="ARBA00022824"/>
    </source>
</evidence>
<dbReference type="SMART" id="SM00338">
    <property type="entry name" value="BRLZ"/>
    <property type="match status" value="1"/>
</dbReference>
<dbReference type="InterPro" id="IPR051381">
    <property type="entry name" value="CREB_ATF_subfamily"/>
</dbReference>
<dbReference type="FunFam" id="1.20.5.170:FF:000042">
    <property type="entry name" value="Cyclic AMP-responsive element-binding protein 3-like protein 3"/>
    <property type="match status" value="1"/>
</dbReference>
<evidence type="ECO:0000256" key="16">
    <source>
        <dbReference type="SAM" id="MobiDB-lite"/>
    </source>
</evidence>
<dbReference type="Pfam" id="PF00170">
    <property type="entry name" value="bZIP_1"/>
    <property type="match status" value="1"/>
</dbReference>
<keyword evidence="14" id="KW-0539">Nucleus</keyword>
<sequence length="137" mass="15520">AAPRRLPQQGAGHPQPVPTRIPVSWQLHLTEEEKRLLVQEGVTLPGTLPLTQTEERILKKVRRKIRNKQSAQNSRQRKKEYLDGLESRAAACSAQNQELRKKVEELEKRNGSLLRQLQALIKQTSNKAAQTSTCVLV</sequence>
<dbReference type="AlphaFoldDB" id="A0A7K8Q221"/>
<feature type="region of interest" description="Disordered" evidence="16">
    <location>
        <begin position="1"/>
        <end position="20"/>
    </location>
</feature>
<evidence type="ECO:0000256" key="10">
    <source>
        <dbReference type="ARBA" id="ARBA00023136"/>
    </source>
</evidence>
<feature type="coiled-coil region" evidence="15">
    <location>
        <begin position="82"/>
        <end position="123"/>
    </location>
</feature>
<organism evidence="18 19">
    <name type="scientific">Cochlearius cochlearius</name>
    <name type="common">Boat-billed heron</name>
    <dbReference type="NCBI Taxonomy" id="110676"/>
    <lineage>
        <taxon>Eukaryota</taxon>
        <taxon>Metazoa</taxon>
        <taxon>Chordata</taxon>
        <taxon>Craniata</taxon>
        <taxon>Vertebrata</taxon>
        <taxon>Euteleostomi</taxon>
        <taxon>Archelosauria</taxon>
        <taxon>Archosauria</taxon>
        <taxon>Dinosauria</taxon>
        <taxon>Saurischia</taxon>
        <taxon>Theropoda</taxon>
        <taxon>Coelurosauria</taxon>
        <taxon>Aves</taxon>
        <taxon>Neognathae</taxon>
        <taxon>Neoaves</taxon>
        <taxon>Aequornithes</taxon>
        <taxon>Pelecaniformes</taxon>
        <taxon>Ardeidae</taxon>
        <taxon>Cochlearius</taxon>
    </lineage>
</organism>
<keyword evidence="6" id="KW-0735">Signal-anchor</keyword>
<comment type="similarity">
    <text evidence="2">Belongs to the bZIP family. ATF subfamily.</text>
</comment>
<dbReference type="PROSITE" id="PS00036">
    <property type="entry name" value="BZIP_BASIC"/>
    <property type="match status" value="1"/>
</dbReference>
<dbReference type="InterPro" id="IPR046347">
    <property type="entry name" value="bZIP_sf"/>
</dbReference>
<keyword evidence="7" id="KW-1133">Transmembrane helix</keyword>
<evidence type="ECO:0000256" key="7">
    <source>
        <dbReference type="ARBA" id="ARBA00022989"/>
    </source>
</evidence>
<dbReference type="PANTHER" id="PTHR45996:SF2">
    <property type="entry name" value="CYCLIC AMP-RESPONSIVE ELEMENT-BINDING PROTEIN 3-LIKE PROTEIN 4"/>
    <property type="match status" value="1"/>
</dbReference>
<protein>
    <recommendedName>
        <fullName evidence="3">Cyclic AMP-responsive element-binding protein 3-like protein 4</fullName>
    </recommendedName>
</protein>
<evidence type="ECO:0000256" key="11">
    <source>
        <dbReference type="ARBA" id="ARBA00023159"/>
    </source>
</evidence>
<keyword evidence="5" id="KW-0256">Endoplasmic reticulum</keyword>
<evidence type="ECO:0000256" key="3">
    <source>
        <dbReference type="ARBA" id="ARBA00013878"/>
    </source>
</evidence>
<keyword evidence="8" id="KW-0805">Transcription regulation</keyword>
<evidence type="ECO:0000313" key="18">
    <source>
        <dbReference type="EMBL" id="NXE85691.1"/>
    </source>
</evidence>
<dbReference type="PROSITE" id="PS50217">
    <property type="entry name" value="BZIP"/>
    <property type="match status" value="1"/>
</dbReference>
<evidence type="ECO:0000256" key="12">
    <source>
        <dbReference type="ARBA" id="ARBA00023163"/>
    </source>
</evidence>
<dbReference type="Proteomes" id="UP000525205">
    <property type="component" value="Unassembled WGS sequence"/>
</dbReference>
<reference evidence="18 19" key="1">
    <citation type="submission" date="2019-09" db="EMBL/GenBank/DDBJ databases">
        <title>Bird 10,000 Genomes (B10K) Project - Family phase.</title>
        <authorList>
            <person name="Zhang G."/>
        </authorList>
    </citation>
    <scope>NUCLEOTIDE SEQUENCE [LARGE SCALE GENOMIC DNA]</scope>
    <source>
        <strain evidence="18">B10K-CU-031-03</strain>
        <tissue evidence="18">Muscle</tissue>
    </source>
</reference>
<dbReference type="Gene3D" id="1.20.5.170">
    <property type="match status" value="1"/>
</dbReference>
<keyword evidence="12" id="KW-0804">Transcription</keyword>
<dbReference type="GO" id="GO:0005634">
    <property type="term" value="C:nucleus"/>
    <property type="evidence" value="ECO:0007669"/>
    <property type="project" value="TreeGrafter"/>
</dbReference>
<evidence type="ECO:0000256" key="13">
    <source>
        <dbReference type="ARBA" id="ARBA00023180"/>
    </source>
</evidence>
<feature type="non-terminal residue" evidence="18">
    <location>
        <position position="137"/>
    </location>
</feature>
<keyword evidence="15" id="KW-0175">Coiled coil</keyword>
<evidence type="ECO:0000256" key="14">
    <source>
        <dbReference type="ARBA" id="ARBA00023242"/>
    </source>
</evidence>
<keyword evidence="19" id="KW-1185">Reference proteome</keyword>
<evidence type="ECO:0000256" key="8">
    <source>
        <dbReference type="ARBA" id="ARBA00023015"/>
    </source>
</evidence>
<evidence type="ECO:0000256" key="9">
    <source>
        <dbReference type="ARBA" id="ARBA00023125"/>
    </source>
</evidence>
<evidence type="ECO:0000256" key="2">
    <source>
        <dbReference type="ARBA" id="ARBA00009050"/>
    </source>
</evidence>
<gene>
    <name evidence="18" type="primary">Creb3l4</name>
    <name evidence="18" type="ORF">COCCOC_R11865</name>
</gene>
<evidence type="ECO:0000256" key="6">
    <source>
        <dbReference type="ARBA" id="ARBA00022968"/>
    </source>
</evidence>
<evidence type="ECO:0000256" key="4">
    <source>
        <dbReference type="ARBA" id="ARBA00022692"/>
    </source>
</evidence>
<comment type="caution">
    <text evidence="18">The sequence shown here is derived from an EMBL/GenBank/DDBJ whole genome shotgun (WGS) entry which is preliminary data.</text>
</comment>
<feature type="domain" description="BZIP" evidence="17">
    <location>
        <begin position="57"/>
        <end position="120"/>
    </location>
</feature>
<dbReference type="GO" id="GO:0000978">
    <property type="term" value="F:RNA polymerase II cis-regulatory region sequence-specific DNA binding"/>
    <property type="evidence" value="ECO:0007669"/>
    <property type="project" value="TreeGrafter"/>
</dbReference>
<keyword evidence="10" id="KW-0472">Membrane</keyword>
<feature type="non-terminal residue" evidence="18">
    <location>
        <position position="1"/>
    </location>
</feature>
<dbReference type="GO" id="GO:0005789">
    <property type="term" value="C:endoplasmic reticulum membrane"/>
    <property type="evidence" value="ECO:0007669"/>
    <property type="project" value="UniProtKB-SubCell"/>
</dbReference>
<evidence type="ECO:0000256" key="15">
    <source>
        <dbReference type="SAM" id="Coils"/>
    </source>
</evidence>
<keyword evidence="9" id="KW-0238">DNA-binding</keyword>
<dbReference type="SUPFAM" id="SSF57959">
    <property type="entry name" value="Leucine zipper domain"/>
    <property type="match status" value="1"/>
</dbReference>
<evidence type="ECO:0000259" key="17">
    <source>
        <dbReference type="PROSITE" id="PS50217"/>
    </source>
</evidence>
<keyword evidence="11" id="KW-0010">Activator</keyword>
<accession>A0A7K8Q221</accession>